<accession>A0ACB5TU90</accession>
<organism evidence="1 2">
    <name type="scientific">Candida boidinii</name>
    <name type="common">Yeast</name>
    <dbReference type="NCBI Taxonomy" id="5477"/>
    <lineage>
        <taxon>Eukaryota</taxon>
        <taxon>Fungi</taxon>
        <taxon>Dikarya</taxon>
        <taxon>Ascomycota</taxon>
        <taxon>Saccharomycotina</taxon>
        <taxon>Pichiomycetes</taxon>
        <taxon>Pichiales</taxon>
        <taxon>Pichiaceae</taxon>
        <taxon>Ogataea</taxon>
        <taxon>Ogataea/Candida clade</taxon>
    </lineage>
</organism>
<evidence type="ECO:0000313" key="1">
    <source>
        <dbReference type="EMBL" id="GME94970.1"/>
    </source>
</evidence>
<dbReference type="EMBL" id="BSXV01002134">
    <property type="protein sequence ID" value="GME94970.1"/>
    <property type="molecule type" value="Genomic_DNA"/>
</dbReference>
<dbReference type="Proteomes" id="UP001165101">
    <property type="component" value="Unassembled WGS sequence"/>
</dbReference>
<evidence type="ECO:0000313" key="2">
    <source>
        <dbReference type="Proteomes" id="UP001165101"/>
    </source>
</evidence>
<keyword evidence="2" id="KW-1185">Reference proteome</keyword>
<protein>
    <submittedName>
        <fullName evidence="1">Unnamed protein product</fullName>
    </submittedName>
</protein>
<gene>
    <name evidence="1" type="ORF">Cboi01_000372400</name>
</gene>
<comment type="caution">
    <text evidence="1">The sequence shown here is derived from an EMBL/GenBank/DDBJ whole genome shotgun (WGS) entry which is preliminary data.</text>
</comment>
<sequence length="960" mass="111441">MYFQVPNNNNDNQAHVKKYDDEFEDLNSSSFIEMNNINNQNRIIHNKINNNDKVNNYEERHLRNKIGILSPREKSLWLWSNITNLDNFLNEVYAYYIGNGFNCILLKSFYDLLIIIFIVSLTSFMGNCIDYNSLMTKKVTHFSEIKIDKCYSKISNTQFSLYICLIFLLILRIKNLYFYIKNLKDIQNFYKYLLNINDNELQTISWPLIVKKIMILKDSNTNAIISRNQNLKGFNDLNSKTKLNAHDIANRLMRKENYMVAIFNKNILNDDLSLPLFFMGGKHNFFLTKTLEWNLKLCIFDFIFNDQGQIKPDVLNIHKRFQLSNELKKRLKFAGIFSIILSPFLIIYFLLYYFLKFFYDFKTNPALISSREYSPYARWKLREFNELPHIFDKRLKLSNESALNYISQFPKELTNLSMKFISFISGSLVAILVILTILDPENFLNFEITEGRTTLFYISTLGAIFTICKNSINEDKNTVFEPEASLRYVAQFTHYLPIEWEGKYHTEEVKNEFCSIYNLRIVLILKEILSLVFLPYILYFRLPNNSSKIIDFFREFSVHVDGLGYICTFAMFNFENNKDKPTNVFIPESSNTKITNNKKIYNRDATTTTNNNGMKNSNPELSKDYYTSNDDKMIKSYLYFLESYGDEPIRTNKNYMSKSKAFKYNNNNQSTGHRAPDGGTSRKPQYGSPTTLKRDIAIANDTGNKTTTSNDYYENLSSLNDSKLLGESFQAGYPQREMIINDFESGVGNRNDNINIATNSKSGRIQKDNLTLRKKVIGKSPLSNNGLQIHSEEEEDDDEEDEDGNEDEDEGVHKYEPGHVSYEQGTNSGNEKGTSVNYRTPSNHLNVNSQYLYDDDDEDDSDDEDDDNQYNMVRGISSNNEYNNRYDRDQNSNINMKQSILRNPQDGNGRIYSNGRSGDNQQGVLGLIKKIYKEQDLSPPRVTVANPTTAATTTTADTNH</sequence>
<name>A0ACB5TU90_CANBO</name>
<reference evidence="1" key="1">
    <citation type="submission" date="2023-04" db="EMBL/GenBank/DDBJ databases">
        <title>Candida boidinii NBRC 1967.</title>
        <authorList>
            <person name="Ichikawa N."/>
            <person name="Sato H."/>
            <person name="Tonouchi N."/>
        </authorList>
    </citation>
    <scope>NUCLEOTIDE SEQUENCE</scope>
    <source>
        <strain evidence="1">NBRC 1967</strain>
    </source>
</reference>
<proteinExistence type="predicted"/>